<dbReference type="CDD" id="cd06259">
    <property type="entry name" value="YdcF-like"/>
    <property type="match status" value="1"/>
</dbReference>
<dbReference type="Pfam" id="PF02698">
    <property type="entry name" value="DUF218"/>
    <property type="match status" value="1"/>
</dbReference>
<feature type="transmembrane region" description="Helical" evidence="1">
    <location>
        <begin position="7"/>
        <end position="26"/>
    </location>
</feature>
<dbReference type="InterPro" id="IPR003848">
    <property type="entry name" value="DUF218"/>
</dbReference>
<evidence type="ECO:0000313" key="3">
    <source>
        <dbReference type="EMBL" id="RSL19430.1"/>
    </source>
</evidence>
<dbReference type="InterPro" id="IPR051599">
    <property type="entry name" value="Cell_Envelope_Assoc"/>
</dbReference>
<evidence type="ECO:0000313" key="4">
    <source>
        <dbReference type="Proteomes" id="UP000269669"/>
    </source>
</evidence>
<comment type="caution">
    <text evidence="3">The sequence shown here is derived from an EMBL/GenBank/DDBJ whole genome shotgun (WGS) entry which is preliminary data.</text>
</comment>
<name>A0A428MRG3_9BACT</name>
<dbReference type="Proteomes" id="UP000269669">
    <property type="component" value="Unassembled WGS sequence"/>
</dbReference>
<accession>A0A428MRG3</accession>
<keyword evidence="1" id="KW-0812">Transmembrane</keyword>
<gene>
    <name evidence="3" type="ORF">EDE15_5099</name>
</gene>
<proteinExistence type="predicted"/>
<keyword evidence="1" id="KW-0472">Membrane</keyword>
<feature type="domain" description="DUF218" evidence="2">
    <location>
        <begin position="40"/>
        <end position="174"/>
    </location>
</feature>
<dbReference type="EMBL" id="RSDW01000001">
    <property type="protein sequence ID" value="RSL19430.1"/>
    <property type="molecule type" value="Genomic_DNA"/>
</dbReference>
<keyword evidence="4" id="KW-1185">Reference proteome</keyword>
<dbReference type="PANTHER" id="PTHR30336:SF20">
    <property type="entry name" value="DUF218 DOMAIN-CONTAINING PROTEIN"/>
    <property type="match status" value="1"/>
</dbReference>
<dbReference type="AlphaFoldDB" id="A0A428MRG3"/>
<keyword evidence="1" id="KW-1133">Transmembrane helix</keyword>
<dbReference type="GO" id="GO:0005886">
    <property type="term" value="C:plasma membrane"/>
    <property type="evidence" value="ECO:0007669"/>
    <property type="project" value="TreeGrafter"/>
</dbReference>
<dbReference type="Gene3D" id="3.40.50.620">
    <property type="entry name" value="HUPs"/>
    <property type="match status" value="1"/>
</dbReference>
<evidence type="ECO:0000259" key="2">
    <source>
        <dbReference type="Pfam" id="PF02698"/>
    </source>
</evidence>
<evidence type="ECO:0000256" key="1">
    <source>
        <dbReference type="SAM" id="Phobius"/>
    </source>
</evidence>
<dbReference type="PANTHER" id="PTHR30336">
    <property type="entry name" value="INNER MEMBRANE PROTEIN, PROBABLE PERMEASE"/>
    <property type="match status" value="1"/>
</dbReference>
<dbReference type="InterPro" id="IPR014729">
    <property type="entry name" value="Rossmann-like_a/b/a_fold"/>
</dbReference>
<dbReference type="RefSeq" id="WP_260473077.1">
    <property type="nucleotide sequence ID" value="NZ_RSDW01000001.1"/>
</dbReference>
<sequence length="211" mass="23639">MKLLNRTLIVIALIAFVLALIVTINYKTLPTSNTAQTHFDTIIVLGTPSRSDGTPSPEQRERVLEGIREYKAGVAPHIIMTGGPAHNNFVEAHTMAQFAQTRGIPTDVILEEPQALNTIQNIYYSAQLMHQHNWSSAEVISSPYHLGRTALILSTFDNAQPTLSIHWHTHPAPWPQEYSLPRELLLDYGEAVRCLQLRIHGFPPSKFLPAY</sequence>
<protein>
    <submittedName>
        <fullName evidence="3">DUF218 domain-containing protein</fullName>
    </submittedName>
</protein>
<organism evidence="3 4">
    <name type="scientific">Edaphobacter aggregans</name>
    <dbReference type="NCBI Taxonomy" id="570835"/>
    <lineage>
        <taxon>Bacteria</taxon>
        <taxon>Pseudomonadati</taxon>
        <taxon>Acidobacteriota</taxon>
        <taxon>Terriglobia</taxon>
        <taxon>Terriglobales</taxon>
        <taxon>Acidobacteriaceae</taxon>
        <taxon>Edaphobacter</taxon>
    </lineage>
</organism>
<reference evidence="3 4" key="1">
    <citation type="submission" date="2018-12" db="EMBL/GenBank/DDBJ databases">
        <title>Sequencing of bacterial isolates from soil warming experiment in Harvard Forest, Massachusetts, USA.</title>
        <authorList>
            <person name="Deangelis K."/>
        </authorList>
    </citation>
    <scope>NUCLEOTIDE SEQUENCE [LARGE SCALE GENOMIC DNA]</scope>
    <source>
        <strain evidence="3 4">EB153</strain>
    </source>
</reference>